<feature type="region of interest" description="Disordered" evidence="1">
    <location>
        <begin position="23"/>
        <end position="48"/>
    </location>
</feature>
<protein>
    <recommendedName>
        <fullName evidence="5">UrcA family protein</fullName>
    </recommendedName>
</protein>
<sequence>MRTEFYLAAFAALAASGLAASPLAAQEPAPAQETRACTFESLSPAEKSRYQSRYRRRVRLDGQAFADQWLREQVCMTAEERQALRPPAKGKNCRAVSRPVTSMDGSMTVGIGRKCD</sequence>
<gene>
    <name evidence="3" type="ORF">ABVV53_13770</name>
</gene>
<evidence type="ECO:0000313" key="4">
    <source>
        <dbReference type="Proteomes" id="UP001548713"/>
    </source>
</evidence>
<feature type="chain" id="PRO_5047536834" description="UrcA family protein" evidence="2">
    <location>
        <begin position="26"/>
        <end position="116"/>
    </location>
</feature>
<keyword evidence="2" id="KW-0732">Signal</keyword>
<accession>A0ABV2D3S4</accession>
<evidence type="ECO:0000256" key="1">
    <source>
        <dbReference type="SAM" id="MobiDB-lite"/>
    </source>
</evidence>
<dbReference type="RefSeq" id="WP_353984998.1">
    <property type="nucleotide sequence ID" value="NZ_JBEWLY010000022.1"/>
</dbReference>
<comment type="caution">
    <text evidence="3">The sequence shown here is derived from an EMBL/GenBank/DDBJ whole genome shotgun (WGS) entry which is preliminary data.</text>
</comment>
<feature type="compositionally biased region" description="Low complexity" evidence="1">
    <location>
        <begin position="23"/>
        <end position="33"/>
    </location>
</feature>
<evidence type="ECO:0000313" key="3">
    <source>
        <dbReference type="EMBL" id="MET1756507.1"/>
    </source>
</evidence>
<proteinExistence type="predicted"/>
<dbReference type="EMBL" id="JBEWLY010000022">
    <property type="protein sequence ID" value="MET1756507.1"/>
    <property type="molecule type" value="Genomic_DNA"/>
</dbReference>
<organism evidence="3 4">
    <name type="scientific">Novosphingobium kalidii</name>
    <dbReference type="NCBI Taxonomy" id="3230299"/>
    <lineage>
        <taxon>Bacteria</taxon>
        <taxon>Pseudomonadati</taxon>
        <taxon>Pseudomonadota</taxon>
        <taxon>Alphaproteobacteria</taxon>
        <taxon>Sphingomonadales</taxon>
        <taxon>Sphingomonadaceae</taxon>
        <taxon>Novosphingobium</taxon>
    </lineage>
</organism>
<evidence type="ECO:0008006" key="5">
    <source>
        <dbReference type="Google" id="ProtNLM"/>
    </source>
</evidence>
<dbReference type="Proteomes" id="UP001548713">
    <property type="component" value="Unassembled WGS sequence"/>
</dbReference>
<keyword evidence="4" id="KW-1185">Reference proteome</keyword>
<name>A0ABV2D3S4_9SPHN</name>
<feature type="signal peptide" evidence="2">
    <location>
        <begin position="1"/>
        <end position="25"/>
    </location>
</feature>
<evidence type="ECO:0000256" key="2">
    <source>
        <dbReference type="SAM" id="SignalP"/>
    </source>
</evidence>
<reference evidence="3 4" key="1">
    <citation type="submission" date="2024-07" db="EMBL/GenBank/DDBJ databases">
        <title>Novosphingobium kalidii RD2P27.</title>
        <authorList>
            <person name="Sun J.-Q."/>
        </authorList>
    </citation>
    <scope>NUCLEOTIDE SEQUENCE [LARGE SCALE GENOMIC DNA]</scope>
    <source>
        <strain evidence="3 4">RD2P27</strain>
    </source>
</reference>